<protein>
    <submittedName>
        <fullName evidence="2">Uncharacterized protein</fullName>
    </submittedName>
</protein>
<keyword evidence="1" id="KW-0812">Transmembrane</keyword>
<keyword evidence="1" id="KW-0472">Membrane</keyword>
<feature type="transmembrane region" description="Helical" evidence="1">
    <location>
        <begin position="95"/>
        <end position="115"/>
    </location>
</feature>
<dbReference type="RefSeq" id="WP_156594588.1">
    <property type="nucleotide sequence ID" value="NZ_WPHM01000001.1"/>
</dbReference>
<keyword evidence="1" id="KW-1133">Transmembrane helix</keyword>
<proteinExistence type="predicted"/>
<feature type="transmembrane region" description="Helical" evidence="1">
    <location>
        <begin position="9"/>
        <end position="34"/>
    </location>
</feature>
<dbReference type="Proteomes" id="UP000436692">
    <property type="component" value="Unassembled WGS sequence"/>
</dbReference>
<feature type="transmembrane region" description="Helical" evidence="1">
    <location>
        <begin position="131"/>
        <end position="154"/>
    </location>
</feature>
<accession>A0AAE5AU25</accession>
<name>A0AAE5AU25_AGRVI</name>
<comment type="caution">
    <text evidence="2">The sequence shown here is derived from an EMBL/GenBank/DDBJ whole genome shotgun (WGS) entry which is preliminary data.</text>
</comment>
<evidence type="ECO:0000256" key="1">
    <source>
        <dbReference type="SAM" id="Phobius"/>
    </source>
</evidence>
<organism evidence="2 3">
    <name type="scientific">Agrobacterium vitis</name>
    <name type="common">Rhizobium vitis</name>
    <dbReference type="NCBI Taxonomy" id="373"/>
    <lineage>
        <taxon>Bacteria</taxon>
        <taxon>Pseudomonadati</taxon>
        <taxon>Pseudomonadota</taxon>
        <taxon>Alphaproteobacteria</taxon>
        <taxon>Hyphomicrobiales</taxon>
        <taxon>Rhizobiaceae</taxon>
        <taxon>Rhizobium/Agrobacterium group</taxon>
        <taxon>Agrobacterium</taxon>
    </lineage>
</organism>
<sequence>MSKLKMMRAYLGAVITGLMVFALIMLPIFLLPLMTSSETKFSTDAVLNGSVGSFILILMFLGYGLPISFITAAPFTLICISLIGIAWNATHRNSIILGALCPLVSTAFFTILFIMPTTSPPDPESNRFNDYILPALVVGAALIPSGAVAGSVFWRLGLRPKTSPSQPVLQVTS</sequence>
<dbReference type="AlphaFoldDB" id="A0AAE5AU25"/>
<gene>
    <name evidence="2" type="ORF">GOZ95_01325</name>
</gene>
<evidence type="ECO:0000313" key="2">
    <source>
        <dbReference type="EMBL" id="MUZ56094.1"/>
    </source>
</evidence>
<dbReference type="EMBL" id="WPHM01000001">
    <property type="protein sequence ID" value="MUZ56094.1"/>
    <property type="molecule type" value="Genomic_DNA"/>
</dbReference>
<reference evidence="2 3" key="1">
    <citation type="submission" date="2019-12" db="EMBL/GenBank/DDBJ databases">
        <title>Whole-genome sequencing of Allorhizobium vitis.</title>
        <authorList>
            <person name="Gan H.M."/>
            <person name="Szegedi E."/>
            <person name="Burr T."/>
            <person name="Savka M.A."/>
        </authorList>
    </citation>
    <scope>NUCLEOTIDE SEQUENCE [LARGE SCALE GENOMIC DNA]</scope>
    <source>
        <strain evidence="2 3">CG989</strain>
    </source>
</reference>
<evidence type="ECO:0000313" key="3">
    <source>
        <dbReference type="Proteomes" id="UP000436692"/>
    </source>
</evidence>
<feature type="transmembrane region" description="Helical" evidence="1">
    <location>
        <begin position="54"/>
        <end position="83"/>
    </location>
</feature>